<proteinExistence type="predicted"/>
<organism evidence="1 2">
    <name type="scientific">Desulforamulus ferrireducens</name>
    <dbReference type="NCBI Taxonomy" id="1833852"/>
    <lineage>
        <taxon>Bacteria</taxon>
        <taxon>Bacillati</taxon>
        <taxon>Bacillota</taxon>
        <taxon>Clostridia</taxon>
        <taxon>Eubacteriales</taxon>
        <taxon>Peptococcaceae</taxon>
        <taxon>Desulforamulus</taxon>
    </lineage>
</organism>
<keyword evidence="2" id="KW-1185">Reference proteome</keyword>
<dbReference type="EMBL" id="CP019698">
    <property type="protein sequence ID" value="AQS58843.1"/>
    <property type="molecule type" value="Genomic_DNA"/>
</dbReference>
<protein>
    <submittedName>
        <fullName evidence="1">Uncharacterized protein</fullName>
    </submittedName>
</protein>
<dbReference type="STRING" id="1833852.B0537_06945"/>
<reference evidence="1 2" key="1">
    <citation type="journal article" date="2016" name="Int. J. Syst. Evol. Microbiol.">
        <title>Desulfotomaculum ferrireducens sp. nov., a moderately thermophilic sulfate-reducing and dissimilatory Fe(III)-reducing bacterium isolated from compost.</title>
        <authorList>
            <person name="Yang G."/>
            <person name="Guo J."/>
            <person name="Zhuang L."/>
            <person name="Yuan Y."/>
            <person name="Zhou S."/>
        </authorList>
    </citation>
    <scope>NUCLEOTIDE SEQUENCE [LARGE SCALE GENOMIC DNA]</scope>
    <source>
        <strain evidence="1 2">GSS09</strain>
    </source>
</reference>
<dbReference type="KEGG" id="dfg:B0537_06945"/>
<evidence type="ECO:0000313" key="1">
    <source>
        <dbReference type="EMBL" id="AQS58843.1"/>
    </source>
</evidence>
<dbReference type="Proteomes" id="UP000189464">
    <property type="component" value="Chromosome"/>
</dbReference>
<dbReference type="OrthoDB" id="9767746at2"/>
<name>A0A1S6IVR9_9FIRM</name>
<gene>
    <name evidence="1" type="ORF">B0537_06945</name>
</gene>
<evidence type="ECO:0000313" key="2">
    <source>
        <dbReference type="Proteomes" id="UP000189464"/>
    </source>
</evidence>
<accession>A0A1S6IVR9</accession>
<dbReference type="RefSeq" id="WP_077713869.1">
    <property type="nucleotide sequence ID" value="NZ_CP019698.1"/>
</dbReference>
<sequence>MFFRKITTKKNGKEYVYVKLIENYRQDGKVKQRVIANFGSVENLSSERINYLIASLKKLHKEIQPQTSDLKITPHTTTTINYVRNTLRQSPVSQALQGIFGSKDYPYIEALLIKSIVAPDTNQPIQEVCKNLGFNEGTSLNYYNVLKRLGDDANRLPLLKAGLEYCRGNEIIHNPIFIYILQSTFEGSSFDYDLTGNMFLTQNYQKPMTLFLASSPEGVPLDYQFTEDSEEVAKELPLFISRLKSIFDGKIIVLDDNGYLPTSLPGCLIARPVSETTANQDTALRFYVSNFKQVSQGKIKEIKAKLAKVSAGLENLKADILLGKLTKESQVRKKADNVIKSNQCDELVIYSYEEATHSFHYEIDQAALKEKQESVFITPWEIQGHNDDNLLEELTDIQMKTGQFKMLTDQLKIPPINIYVDYHYSPEIISGHIQLEILKSQVQGAMNNPSIGGGI</sequence>
<dbReference type="AlphaFoldDB" id="A0A1S6IVR9"/>